<protein>
    <submittedName>
        <fullName evidence="2">Acetyltransferase</fullName>
    </submittedName>
</protein>
<dbReference type="Proteomes" id="UP000017822">
    <property type="component" value="Unassembled WGS sequence"/>
</dbReference>
<dbReference type="Pfam" id="PF12568">
    <property type="entry name" value="PanZ"/>
    <property type="match status" value="1"/>
</dbReference>
<reference evidence="2 3" key="1">
    <citation type="submission" date="2013-07" db="EMBL/GenBank/DDBJ databases">
        <authorList>
            <person name="Schaap P.J."/>
            <person name="Mehboob F."/>
            <person name="Oosterkamp M.J."/>
            <person name="de Vos W.M."/>
            <person name="Stams A.J.M."/>
            <person name="Koehorst J.J."/>
        </authorList>
    </citation>
    <scope>NUCLEOTIDE SEQUENCE [LARGE SCALE GENOMIC DNA]</scope>
    <source>
        <strain evidence="2 3">AW-1</strain>
    </source>
</reference>
<proteinExistence type="predicted"/>
<dbReference type="PROSITE" id="PS51186">
    <property type="entry name" value="GNAT"/>
    <property type="match status" value="1"/>
</dbReference>
<dbReference type="PATRIC" id="fig|1263865.4.peg.523"/>
<dbReference type="AlphaFoldDB" id="V4QMB6"/>
<accession>V4QMB6</accession>
<sequence>MRWRRFGVSLPALLLSRRKVAMPVYVESVTQPSPQDLTDLAKIYADAPEWLLTPYDSAEALIEAALADGSLIAGRFNDRLLGAALLRRGDEAWRLSHLCVRKVTRKRGVGRRLLEETQRLASEAGKPLRLAAPAGHLEASALAARTHLPLDSL</sequence>
<evidence type="ECO:0000313" key="3">
    <source>
        <dbReference type="Proteomes" id="UP000017822"/>
    </source>
</evidence>
<feature type="domain" description="N-acetyltransferase" evidence="1">
    <location>
        <begin position="27"/>
        <end position="153"/>
    </location>
</feature>
<dbReference type="InterPro" id="IPR016181">
    <property type="entry name" value="Acyl_CoA_acyltransferase"/>
</dbReference>
<keyword evidence="2" id="KW-0808">Transferase</keyword>
<name>V4QMB6_STUCH</name>
<dbReference type="SUPFAM" id="SSF55729">
    <property type="entry name" value="Acyl-CoA N-acyltransferases (Nat)"/>
    <property type="match status" value="1"/>
</dbReference>
<dbReference type="Gene3D" id="3.40.630.30">
    <property type="match status" value="1"/>
</dbReference>
<comment type="caution">
    <text evidence="2">The sequence shown here is derived from an EMBL/GenBank/DDBJ whole genome shotgun (WGS) entry which is preliminary data.</text>
</comment>
<organism evidence="2 3">
    <name type="scientific">Stutzerimonas chloritidismutans AW-1</name>
    <dbReference type="NCBI Taxonomy" id="1263865"/>
    <lineage>
        <taxon>Bacteria</taxon>
        <taxon>Pseudomonadati</taxon>
        <taxon>Pseudomonadota</taxon>
        <taxon>Gammaproteobacteria</taxon>
        <taxon>Pseudomonadales</taxon>
        <taxon>Pseudomonadaceae</taxon>
        <taxon>Stutzerimonas</taxon>
    </lineage>
</organism>
<evidence type="ECO:0000259" key="1">
    <source>
        <dbReference type="PROSITE" id="PS51186"/>
    </source>
</evidence>
<dbReference type="GO" id="GO:0016747">
    <property type="term" value="F:acyltransferase activity, transferring groups other than amino-acyl groups"/>
    <property type="evidence" value="ECO:0007669"/>
    <property type="project" value="InterPro"/>
</dbReference>
<dbReference type="EMBL" id="AOFQ01000006">
    <property type="protein sequence ID" value="ESR01034.1"/>
    <property type="molecule type" value="Genomic_DNA"/>
</dbReference>
<dbReference type="InterPro" id="IPR040448">
    <property type="entry name" value="PanZ_GNAT"/>
</dbReference>
<dbReference type="InterPro" id="IPR000182">
    <property type="entry name" value="GNAT_dom"/>
</dbReference>
<gene>
    <name evidence="2" type="ORF">F753_02660</name>
</gene>
<dbReference type="CDD" id="cd04301">
    <property type="entry name" value="NAT_SF"/>
    <property type="match status" value="1"/>
</dbReference>
<evidence type="ECO:0000313" key="2">
    <source>
        <dbReference type="EMBL" id="ESR01034.1"/>
    </source>
</evidence>